<comment type="cofactor">
    <cofactor evidence="2">
        <name>Mg(2+)</name>
        <dbReference type="ChEBI" id="CHEBI:18420"/>
    </cofactor>
</comment>
<evidence type="ECO:0000259" key="8">
    <source>
        <dbReference type="PROSITE" id="PS51462"/>
    </source>
</evidence>
<dbReference type="KEGG" id="moc:BB934_23345"/>
<organism evidence="9">
    <name type="scientific">Microvirga ossetica</name>
    <dbReference type="NCBI Taxonomy" id="1882682"/>
    <lineage>
        <taxon>Bacteria</taxon>
        <taxon>Pseudomonadati</taxon>
        <taxon>Pseudomonadota</taxon>
        <taxon>Alphaproteobacteria</taxon>
        <taxon>Hyphomicrobiales</taxon>
        <taxon>Methylobacteriaceae</taxon>
        <taxon>Microvirga</taxon>
    </lineage>
</organism>
<evidence type="ECO:0000313" key="9">
    <source>
        <dbReference type="EMBL" id="ANY80802.1"/>
    </source>
</evidence>
<dbReference type="RefSeq" id="WP_099511872.1">
    <property type="nucleotide sequence ID" value="NZ_CP016616.1"/>
</dbReference>
<dbReference type="SUPFAM" id="SSF55811">
    <property type="entry name" value="Nudix"/>
    <property type="match status" value="1"/>
</dbReference>
<evidence type="ECO:0000256" key="6">
    <source>
        <dbReference type="ARBA" id="ARBA00032162"/>
    </source>
</evidence>
<dbReference type="PANTHER" id="PTHR11839">
    <property type="entry name" value="UDP/ADP-SUGAR PYROPHOSPHATASE"/>
    <property type="match status" value="1"/>
</dbReference>
<dbReference type="OrthoDB" id="177518at2"/>
<proteinExistence type="inferred from homology"/>
<sequence length="180" mass="20383">MAPNIRTTASRLVYENRWMRLREDAIVRQDGSPGIYGVVEKADFAIIAPVENGMIHLVEQYRYPVQGRYWELPQGSWEDSPETDPLELARAELREETGLIAETMLAMGHLFECYGYSNQGFHIYLAQGLRQGEAHREHTEQDMISRAFPVDEVLAMISEGAIKDAATVATLGLLRLRGFL</sequence>
<dbReference type="InterPro" id="IPR015797">
    <property type="entry name" value="NUDIX_hydrolase-like_dom_sf"/>
</dbReference>
<evidence type="ECO:0000256" key="3">
    <source>
        <dbReference type="ARBA" id="ARBA00007275"/>
    </source>
</evidence>
<name>A0A1B2ELV0_9HYPH</name>
<dbReference type="Gene3D" id="3.90.79.10">
    <property type="entry name" value="Nucleoside Triphosphate Pyrophosphohydrolase"/>
    <property type="match status" value="1"/>
</dbReference>
<evidence type="ECO:0000256" key="5">
    <source>
        <dbReference type="ARBA" id="ARBA00022801"/>
    </source>
</evidence>
<accession>A0A1B2ELV0</accession>
<evidence type="ECO:0000256" key="2">
    <source>
        <dbReference type="ARBA" id="ARBA00001946"/>
    </source>
</evidence>
<gene>
    <name evidence="9" type="ORF">BB934_23345</name>
</gene>
<dbReference type="EMBL" id="CP016616">
    <property type="protein sequence ID" value="ANY80802.1"/>
    <property type="molecule type" value="Genomic_DNA"/>
</dbReference>
<dbReference type="PROSITE" id="PS51462">
    <property type="entry name" value="NUDIX"/>
    <property type="match status" value="1"/>
</dbReference>
<dbReference type="GO" id="GO:0019693">
    <property type="term" value="P:ribose phosphate metabolic process"/>
    <property type="evidence" value="ECO:0007669"/>
    <property type="project" value="TreeGrafter"/>
</dbReference>
<comment type="similarity">
    <text evidence="3">Belongs to the Nudix hydrolase family. NudK subfamily.</text>
</comment>
<dbReference type="GO" id="GO:0006753">
    <property type="term" value="P:nucleoside phosphate metabolic process"/>
    <property type="evidence" value="ECO:0007669"/>
    <property type="project" value="TreeGrafter"/>
</dbReference>
<protein>
    <recommendedName>
        <fullName evidence="4">GDP-mannose pyrophosphatase</fullName>
    </recommendedName>
    <alternativeName>
        <fullName evidence="6">GDP-mannose hydrolase</fullName>
    </alternativeName>
    <alternativeName>
        <fullName evidence="7">GDPMK</fullName>
    </alternativeName>
</protein>
<feature type="domain" description="Nudix hydrolase" evidence="8">
    <location>
        <begin position="37"/>
        <end position="170"/>
    </location>
</feature>
<dbReference type="InterPro" id="IPR000086">
    <property type="entry name" value="NUDIX_hydrolase_dom"/>
</dbReference>
<dbReference type="Pfam" id="PF00293">
    <property type="entry name" value="NUDIX"/>
    <property type="match status" value="1"/>
</dbReference>
<keyword evidence="5" id="KW-0378">Hydrolase</keyword>
<evidence type="ECO:0000256" key="4">
    <source>
        <dbReference type="ARBA" id="ARBA00016377"/>
    </source>
</evidence>
<dbReference type="CDD" id="cd24161">
    <property type="entry name" value="NUDIX_ADPRase_Ndx2"/>
    <property type="match status" value="1"/>
</dbReference>
<dbReference type="GO" id="GO:0005829">
    <property type="term" value="C:cytosol"/>
    <property type="evidence" value="ECO:0007669"/>
    <property type="project" value="TreeGrafter"/>
</dbReference>
<dbReference type="AlphaFoldDB" id="A0A1B2ELV0"/>
<dbReference type="GO" id="GO:0016787">
    <property type="term" value="F:hydrolase activity"/>
    <property type="evidence" value="ECO:0007669"/>
    <property type="project" value="UniProtKB-KW"/>
</dbReference>
<dbReference type="PANTHER" id="PTHR11839:SF18">
    <property type="entry name" value="NUDIX HYDROLASE DOMAIN-CONTAINING PROTEIN"/>
    <property type="match status" value="1"/>
</dbReference>
<comment type="catalytic activity">
    <reaction evidence="1">
        <text>GDP-alpha-D-mannose + H2O = alpha-D-mannose 1-phosphate + GMP + 2 H(+)</text>
        <dbReference type="Rhea" id="RHEA:27978"/>
        <dbReference type="ChEBI" id="CHEBI:15377"/>
        <dbReference type="ChEBI" id="CHEBI:15378"/>
        <dbReference type="ChEBI" id="CHEBI:57527"/>
        <dbReference type="ChEBI" id="CHEBI:58115"/>
        <dbReference type="ChEBI" id="CHEBI:58409"/>
    </reaction>
</comment>
<reference evidence="9" key="1">
    <citation type="submission" date="2016-07" db="EMBL/GenBank/DDBJ databases">
        <title>Microvirga ossetica sp. nov. a new species of rhizobia isolated from root nodules of the legume species Vicia alpestris Steven originated from North Ossetia region in the Caucasus.</title>
        <authorList>
            <person name="Safronova V.I."/>
            <person name="Kuznetsova I.G."/>
            <person name="Sazanova A.L."/>
            <person name="Belimov A."/>
            <person name="Andronov E."/>
            <person name="Osledkin Y.S."/>
            <person name="Onishchuk O.P."/>
            <person name="Kurchak O.N."/>
            <person name="Shaposhnikov A.I."/>
            <person name="Willems A."/>
            <person name="Tikhonovich I.A."/>
        </authorList>
    </citation>
    <scope>NUCLEOTIDE SEQUENCE [LARGE SCALE GENOMIC DNA]</scope>
    <source>
        <strain evidence="9">V5/3M</strain>
    </source>
</reference>
<evidence type="ECO:0000256" key="7">
    <source>
        <dbReference type="ARBA" id="ARBA00032272"/>
    </source>
</evidence>
<evidence type="ECO:0000256" key="1">
    <source>
        <dbReference type="ARBA" id="ARBA00000847"/>
    </source>
</evidence>